<keyword evidence="1 2" id="KW-0812">Transmembrane</keyword>
<evidence type="ECO:0000256" key="1">
    <source>
        <dbReference type="SAM" id="Phobius"/>
    </source>
</evidence>
<keyword evidence="1" id="KW-0472">Membrane</keyword>
<accession>Q6MU77</accession>
<organism evidence="2 3">
    <name type="scientific">Mycoplasma mycoides subsp. mycoides SC (strain CCUG 32753 / NCTC 10114 / PG1)</name>
    <dbReference type="NCBI Taxonomy" id="272632"/>
    <lineage>
        <taxon>Bacteria</taxon>
        <taxon>Bacillati</taxon>
        <taxon>Mycoplasmatota</taxon>
        <taxon>Mollicutes</taxon>
        <taxon>Mycoplasmataceae</taxon>
        <taxon>Mycoplasma</taxon>
    </lineage>
</organism>
<gene>
    <name evidence="2" type="ordered locus">MSC_0164</name>
</gene>
<dbReference type="AlphaFoldDB" id="Q6MU77"/>
<evidence type="ECO:0000313" key="3">
    <source>
        <dbReference type="Proteomes" id="UP000001016"/>
    </source>
</evidence>
<feature type="transmembrane region" description="Helical" evidence="1">
    <location>
        <begin position="93"/>
        <end position="111"/>
    </location>
</feature>
<feature type="transmembrane region" description="Helical" evidence="1">
    <location>
        <begin position="123"/>
        <end position="140"/>
    </location>
</feature>
<dbReference type="Proteomes" id="UP000001016">
    <property type="component" value="Chromosome"/>
</dbReference>
<proteinExistence type="predicted"/>
<name>Q6MU77_MYCMS</name>
<dbReference type="HOGENOM" id="CLU_1804062_0_0_14"/>
<sequence length="143" mass="17640">MSKFYKRYWLKSSFKKIELFKILVKTTNIKKGFVKFYLLILEIQYLLFFVFLLNFSKNLKNQCNELNLKIIYKKNNNLVIKKSINKYFSNYQTFNQILITYLTNLMIIKLDKIIVRMIKIIKIFLKRILWYLLIITWFLIRLI</sequence>
<feature type="transmembrane region" description="Helical" evidence="1">
    <location>
        <begin position="36"/>
        <end position="55"/>
    </location>
</feature>
<reference evidence="2 3" key="1">
    <citation type="journal article" date="2004" name="Genome Res.">
        <title>The genome sequence of Mycoplasma mycoides subsp. mycoides SC type strain PG1T, the causative agent of contagious bovine pleuropneumonia (CBPP).</title>
        <authorList>
            <person name="Westberg J."/>
            <person name="Persson A."/>
            <person name="Holmberg A."/>
            <person name="Goesmann A."/>
            <person name="Lundeberg J."/>
            <person name="Johansson K.-E."/>
            <person name="Pettersson B."/>
            <person name="Uhlen M."/>
        </authorList>
    </citation>
    <scope>NUCLEOTIDE SEQUENCE [LARGE SCALE GENOMIC DNA]</scope>
    <source>
        <strain evidence="2 3">PG1</strain>
    </source>
</reference>
<evidence type="ECO:0000313" key="2">
    <source>
        <dbReference type="EMBL" id="CAE76809.1"/>
    </source>
</evidence>
<keyword evidence="1" id="KW-1133">Transmembrane helix</keyword>
<protein>
    <submittedName>
        <fullName evidence="2">Hypothetical transmembrane protein</fullName>
    </submittedName>
</protein>
<dbReference type="EMBL" id="BX293980">
    <property type="protein sequence ID" value="CAE76809.1"/>
    <property type="molecule type" value="Genomic_DNA"/>
</dbReference>
<dbReference type="KEGG" id="mmy:MSC_0164"/>
<keyword evidence="3" id="KW-1185">Reference proteome</keyword>